<dbReference type="RefSeq" id="WP_196197506.1">
    <property type="nucleotide sequence ID" value="NZ_JADPRT010000015.1"/>
</dbReference>
<name>A0A931B8U3_9ACTN</name>
<organism evidence="2 3">
    <name type="scientific">Streptacidiphilus fuscans</name>
    <dbReference type="NCBI Taxonomy" id="2789292"/>
    <lineage>
        <taxon>Bacteria</taxon>
        <taxon>Bacillati</taxon>
        <taxon>Actinomycetota</taxon>
        <taxon>Actinomycetes</taxon>
        <taxon>Kitasatosporales</taxon>
        <taxon>Streptomycetaceae</taxon>
        <taxon>Streptacidiphilus</taxon>
    </lineage>
</organism>
<evidence type="ECO:0000256" key="1">
    <source>
        <dbReference type="SAM" id="MobiDB-lite"/>
    </source>
</evidence>
<evidence type="ECO:0000313" key="3">
    <source>
        <dbReference type="Proteomes" id="UP000657385"/>
    </source>
</evidence>
<feature type="region of interest" description="Disordered" evidence="1">
    <location>
        <begin position="43"/>
        <end position="62"/>
    </location>
</feature>
<comment type="caution">
    <text evidence="2">The sequence shown here is derived from an EMBL/GenBank/DDBJ whole genome shotgun (WGS) entry which is preliminary data.</text>
</comment>
<dbReference type="AlphaFoldDB" id="A0A931B8U3"/>
<sequence length="62" mass="6862">MAADDPVALAEIEMYGDLMIAAAATSRSKLPLDRIDTILHVERDPNRPRVPQQRVSDEDDTA</sequence>
<gene>
    <name evidence="2" type="ORF">I2501_30235</name>
</gene>
<dbReference type="Proteomes" id="UP000657385">
    <property type="component" value="Unassembled WGS sequence"/>
</dbReference>
<reference evidence="2" key="1">
    <citation type="submission" date="2020-11" db="EMBL/GenBank/DDBJ databases">
        <title>Isolation and identification of active actinomycetes.</title>
        <authorList>
            <person name="Yu B."/>
        </authorList>
    </citation>
    <scope>NUCLEOTIDE SEQUENCE</scope>
    <source>
        <strain evidence="2">NEAU-YB345</strain>
    </source>
</reference>
<dbReference type="EMBL" id="JADPRT010000015">
    <property type="protein sequence ID" value="MBF9072313.1"/>
    <property type="molecule type" value="Genomic_DNA"/>
</dbReference>
<accession>A0A931B8U3</accession>
<evidence type="ECO:0000313" key="2">
    <source>
        <dbReference type="EMBL" id="MBF9072313.1"/>
    </source>
</evidence>
<proteinExistence type="predicted"/>
<keyword evidence="3" id="KW-1185">Reference proteome</keyword>
<protein>
    <submittedName>
        <fullName evidence="2">Uncharacterized protein</fullName>
    </submittedName>
</protein>